<dbReference type="SUPFAM" id="SSF159594">
    <property type="entry name" value="XCC0632-like"/>
    <property type="match status" value="1"/>
</dbReference>
<dbReference type="EMBL" id="FOWZ01000003">
    <property type="protein sequence ID" value="SFP21796.1"/>
    <property type="molecule type" value="Genomic_DNA"/>
</dbReference>
<proteinExistence type="predicted"/>
<dbReference type="Gene3D" id="3.40.50.10610">
    <property type="entry name" value="ABC-type transport auxiliary lipoprotein component"/>
    <property type="match status" value="1"/>
</dbReference>
<keyword evidence="1" id="KW-0732">Signal</keyword>
<feature type="chain" id="PRO_5011567352" evidence="1">
    <location>
        <begin position="24"/>
        <end position="194"/>
    </location>
</feature>
<accession>A0A1I5NKD3</accession>
<dbReference type="RefSeq" id="WP_224802734.1">
    <property type="nucleotide sequence ID" value="NZ_FOWZ01000003.1"/>
</dbReference>
<dbReference type="Proteomes" id="UP000199331">
    <property type="component" value="Unassembled WGS sequence"/>
</dbReference>
<dbReference type="AlphaFoldDB" id="A0A1I5NKD3"/>
<organism evidence="3 4">
    <name type="scientific">Qipengyuania nanhaisediminis</name>
    <dbReference type="NCBI Taxonomy" id="604088"/>
    <lineage>
        <taxon>Bacteria</taxon>
        <taxon>Pseudomonadati</taxon>
        <taxon>Pseudomonadota</taxon>
        <taxon>Alphaproteobacteria</taxon>
        <taxon>Sphingomonadales</taxon>
        <taxon>Erythrobacteraceae</taxon>
        <taxon>Qipengyuania</taxon>
    </lineage>
</organism>
<keyword evidence="4" id="KW-1185">Reference proteome</keyword>
<evidence type="ECO:0000259" key="2">
    <source>
        <dbReference type="Pfam" id="PF03886"/>
    </source>
</evidence>
<gene>
    <name evidence="3" type="ORF">SAMN04488060_1892</name>
</gene>
<feature type="domain" description="ABC-type transport auxiliary lipoprotein component" evidence="2">
    <location>
        <begin position="37"/>
        <end position="190"/>
    </location>
</feature>
<evidence type="ECO:0000313" key="3">
    <source>
        <dbReference type="EMBL" id="SFP21796.1"/>
    </source>
</evidence>
<dbReference type="Pfam" id="PF03886">
    <property type="entry name" value="ABC_trans_aux"/>
    <property type="match status" value="1"/>
</dbReference>
<name>A0A1I5NKD3_9SPHN</name>
<dbReference type="PROSITE" id="PS51257">
    <property type="entry name" value="PROKAR_LIPOPROTEIN"/>
    <property type="match status" value="1"/>
</dbReference>
<evidence type="ECO:0000313" key="4">
    <source>
        <dbReference type="Proteomes" id="UP000199331"/>
    </source>
</evidence>
<dbReference type="STRING" id="604088.SAMN04488060_1892"/>
<reference evidence="4" key="1">
    <citation type="submission" date="2016-10" db="EMBL/GenBank/DDBJ databases">
        <authorList>
            <person name="Varghese N."/>
            <person name="Submissions S."/>
        </authorList>
    </citation>
    <scope>NUCLEOTIDE SEQUENCE [LARGE SCALE GENOMIC DNA]</scope>
    <source>
        <strain evidence="4">CGMCC 1.7715</strain>
    </source>
</reference>
<dbReference type="InterPro" id="IPR005586">
    <property type="entry name" value="ABC_trans_aux"/>
</dbReference>
<protein>
    <submittedName>
        <fullName evidence="3">Cholesterol transport system auxiliary component</fullName>
    </submittedName>
</protein>
<evidence type="ECO:0000256" key="1">
    <source>
        <dbReference type="SAM" id="SignalP"/>
    </source>
</evidence>
<feature type="signal peptide" evidence="1">
    <location>
        <begin position="1"/>
        <end position="23"/>
    </location>
</feature>
<sequence>MNTTKTLAILAPALLLGGCISFGAEPPESLLTLTPTATAPAGTGGSSDAGTALALTEFEAPAALDVTRVPVQVNATELAYLKDAVWVEKPARLFRRLIAETIRTQSGRVVVDGDDPGAMAVNRISGTLRQFGYDASTSSVVVVFDAVRAGEGSAVETRRFEAVVPGVTPDVQGVGPALNRAANDVAVQVAEWVG</sequence>